<protein>
    <submittedName>
        <fullName evidence="1">Antibiotic biosynthesis monooxygenase</fullName>
    </submittedName>
</protein>
<dbReference type="SUPFAM" id="SSF54909">
    <property type="entry name" value="Dimeric alpha+beta barrel"/>
    <property type="match status" value="1"/>
</dbReference>
<evidence type="ECO:0000313" key="2">
    <source>
        <dbReference type="Proteomes" id="UP000065521"/>
    </source>
</evidence>
<keyword evidence="1" id="KW-0503">Monooxygenase</keyword>
<dbReference type="InterPro" id="IPR011008">
    <property type="entry name" value="Dimeric_a/b-barrel"/>
</dbReference>
<dbReference type="Gene3D" id="3.30.70.100">
    <property type="match status" value="1"/>
</dbReference>
<dbReference type="GO" id="GO:0004497">
    <property type="term" value="F:monooxygenase activity"/>
    <property type="evidence" value="ECO:0007669"/>
    <property type="project" value="UniProtKB-KW"/>
</dbReference>
<gene>
    <name evidence="1" type="ORF">WI38_24750</name>
</gene>
<comment type="caution">
    <text evidence="1">The sequence shown here is derived from an EMBL/GenBank/DDBJ whole genome shotgun (WGS) entry which is preliminary data.</text>
</comment>
<evidence type="ECO:0000313" key="1">
    <source>
        <dbReference type="EMBL" id="KUZ85278.1"/>
    </source>
</evidence>
<accession>A0A102L073</accession>
<dbReference type="AlphaFoldDB" id="A0A102L073"/>
<proteinExistence type="predicted"/>
<sequence length="122" mass="13699">MANDTLSTTPDSVNPHEVVLVNVVHVFDGKQDAALDVLRVTVNYVARTYPAFQWSRLYKSVDGKTVINQAKWTSKAEFDQLFTDPEFLSRYNGLKETGTWEYHLYQVTDLITPETAAAAVSA</sequence>
<dbReference type="Proteomes" id="UP000065521">
    <property type="component" value="Unassembled WGS sequence"/>
</dbReference>
<dbReference type="EMBL" id="LOTN01000052">
    <property type="protein sequence ID" value="KUZ85278.1"/>
    <property type="molecule type" value="Genomic_DNA"/>
</dbReference>
<keyword evidence="1" id="KW-0560">Oxidoreductase</keyword>
<reference evidence="1 2" key="1">
    <citation type="submission" date="2015-11" db="EMBL/GenBank/DDBJ databases">
        <title>Expanding the genomic diversity of Burkholderia species for the development of highly accurate diagnostics.</title>
        <authorList>
            <person name="Sahl J."/>
            <person name="Keim P."/>
            <person name="Wagner D."/>
        </authorList>
    </citation>
    <scope>NUCLEOTIDE SEQUENCE [LARGE SCALE GENOMIC DNA]</scope>
    <source>
        <strain evidence="1 2">RF32-BP4</strain>
    </source>
</reference>
<organism evidence="1 2">
    <name type="scientific">Burkholderia ubonensis</name>
    <dbReference type="NCBI Taxonomy" id="101571"/>
    <lineage>
        <taxon>Bacteria</taxon>
        <taxon>Pseudomonadati</taxon>
        <taxon>Pseudomonadota</taxon>
        <taxon>Betaproteobacteria</taxon>
        <taxon>Burkholderiales</taxon>
        <taxon>Burkholderiaceae</taxon>
        <taxon>Burkholderia</taxon>
        <taxon>Burkholderia cepacia complex</taxon>
    </lineage>
</organism>
<dbReference type="RefSeq" id="WP_059613217.1">
    <property type="nucleotide sequence ID" value="NZ_JBGRUP010000005.1"/>
</dbReference>
<name>A0A102L073_9BURK</name>